<evidence type="ECO:0000313" key="1">
    <source>
        <dbReference type="EMBL" id="JAH72952.1"/>
    </source>
</evidence>
<dbReference type="EMBL" id="GBXM01040981">
    <property type="protein sequence ID" value="JAH67596.1"/>
    <property type="molecule type" value="Transcribed_RNA"/>
</dbReference>
<dbReference type="AlphaFoldDB" id="A0A0E9V4I9"/>
<protein>
    <submittedName>
        <fullName evidence="1">Uncharacterized protein</fullName>
    </submittedName>
</protein>
<name>A0A0E9V4I9_ANGAN</name>
<reference evidence="1" key="1">
    <citation type="submission" date="2014-11" db="EMBL/GenBank/DDBJ databases">
        <authorList>
            <person name="Amaro Gonzalez C."/>
        </authorList>
    </citation>
    <scope>NUCLEOTIDE SEQUENCE</scope>
</reference>
<dbReference type="EMBL" id="GBXM01035625">
    <property type="protein sequence ID" value="JAH72952.1"/>
    <property type="molecule type" value="Transcribed_RNA"/>
</dbReference>
<reference evidence="1" key="2">
    <citation type="journal article" date="2015" name="Fish Shellfish Immunol.">
        <title>Early steps in the European eel (Anguilla anguilla)-Vibrio vulnificus interaction in the gills: Role of the RtxA13 toxin.</title>
        <authorList>
            <person name="Callol A."/>
            <person name="Pajuelo D."/>
            <person name="Ebbesson L."/>
            <person name="Teles M."/>
            <person name="MacKenzie S."/>
            <person name="Amaro C."/>
        </authorList>
    </citation>
    <scope>NUCLEOTIDE SEQUENCE</scope>
</reference>
<proteinExistence type="predicted"/>
<accession>A0A0E9V4I9</accession>
<sequence>MVATALSANTLNCFSPMMHTQTHNSLFLWGKKINIMLLQNKMKMVVKVFLYCLQVP</sequence>
<organism evidence="1">
    <name type="scientific">Anguilla anguilla</name>
    <name type="common">European freshwater eel</name>
    <name type="synonym">Muraena anguilla</name>
    <dbReference type="NCBI Taxonomy" id="7936"/>
    <lineage>
        <taxon>Eukaryota</taxon>
        <taxon>Metazoa</taxon>
        <taxon>Chordata</taxon>
        <taxon>Craniata</taxon>
        <taxon>Vertebrata</taxon>
        <taxon>Euteleostomi</taxon>
        <taxon>Actinopterygii</taxon>
        <taxon>Neopterygii</taxon>
        <taxon>Teleostei</taxon>
        <taxon>Anguilliformes</taxon>
        <taxon>Anguillidae</taxon>
        <taxon>Anguilla</taxon>
    </lineage>
</organism>